<feature type="signal peptide" evidence="8">
    <location>
        <begin position="1"/>
        <end position="22"/>
    </location>
</feature>
<dbReference type="EMBL" id="KZ819635">
    <property type="protein sequence ID" value="PWN91500.1"/>
    <property type="molecule type" value="Genomic_DNA"/>
</dbReference>
<evidence type="ECO:0000256" key="1">
    <source>
        <dbReference type="ARBA" id="ARBA00000966"/>
    </source>
</evidence>
<evidence type="ECO:0000256" key="8">
    <source>
        <dbReference type="SAM" id="SignalP"/>
    </source>
</evidence>
<comment type="catalytic activity">
    <reaction evidence="1">
        <text>Endohydrolysis of (1-&gt;4)-beta-D-glucosidic linkages in cellulose, lichenin and cereal beta-D-glucans.</text>
        <dbReference type="EC" id="3.2.1.4"/>
    </reaction>
</comment>
<evidence type="ECO:0000313" key="11">
    <source>
        <dbReference type="Proteomes" id="UP000245768"/>
    </source>
</evidence>
<keyword evidence="8" id="KW-0732">Signal</keyword>
<evidence type="ECO:0000256" key="7">
    <source>
        <dbReference type="SAM" id="MobiDB-lite"/>
    </source>
</evidence>
<keyword evidence="4 6" id="KW-0378">Hydrolase</keyword>
<sequence length="433" mass="48146">MAVFHTLFLLLSLFATLATVTSLERPSSLAVTRPQDLRRKHPLVGGGAAGAGNVGHRTAPNLKVYNHQIVDTSTGKPYIMLGVSQSGPEYACIKMSVPMGGADTMPMSASTIYMLKNKWGVNTVRIPMNEACLLDLDNGPPQARGDAYLNYIATYVDMLIANGITPILDLHWTVGKASDTSTTDQQDFANVGHSLEFWKRVAKRFVNYRNVVFELFNEPKPKASVKMWWCLQYGWNAKFCDYNPGYQVAGMQDMINVVRSMKFKGLLLCAGLDFANDIRDWAKYKLKDDKENNLAISVHVYDFKEICKGVECIKDILVPIARFHPIVTTELGSSSTNPTYLYNFMYDFMKQAYEANIGTIGWSLNHRRPGDPQLLDNTQGKPSPAGYGLIDFIKYARGLKVTSTHRGGSHRALTAPVSSPLNKGVNNVEELQQ</sequence>
<dbReference type="Pfam" id="PF00150">
    <property type="entry name" value="Cellulase"/>
    <property type="match status" value="1"/>
</dbReference>
<protein>
    <recommendedName>
        <fullName evidence="3">cellulase</fullName>
        <ecNumber evidence="3">3.2.1.4</ecNumber>
    </recommendedName>
</protein>
<evidence type="ECO:0000256" key="2">
    <source>
        <dbReference type="ARBA" id="ARBA00005641"/>
    </source>
</evidence>
<keyword evidence="11" id="KW-1185">Reference proteome</keyword>
<dbReference type="GO" id="GO:0008810">
    <property type="term" value="F:cellulase activity"/>
    <property type="evidence" value="ECO:0007669"/>
    <property type="project" value="UniProtKB-EC"/>
</dbReference>
<evidence type="ECO:0000313" key="10">
    <source>
        <dbReference type="EMBL" id="PWN91500.1"/>
    </source>
</evidence>
<comment type="similarity">
    <text evidence="2 6">Belongs to the glycosyl hydrolase 5 (cellulase A) family.</text>
</comment>
<evidence type="ECO:0000256" key="3">
    <source>
        <dbReference type="ARBA" id="ARBA00012601"/>
    </source>
</evidence>
<dbReference type="PANTHER" id="PTHR34142:SF1">
    <property type="entry name" value="GLYCOSIDE HYDROLASE FAMILY 5 DOMAIN-CONTAINING PROTEIN"/>
    <property type="match status" value="1"/>
</dbReference>
<dbReference type="GO" id="GO:0009251">
    <property type="term" value="P:glucan catabolic process"/>
    <property type="evidence" value="ECO:0007669"/>
    <property type="project" value="TreeGrafter"/>
</dbReference>
<evidence type="ECO:0000259" key="9">
    <source>
        <dbReference type="Pfam" id="PF00150"/>
    </source>
</evidence>
<organism evidence="10 11">
    <name type="scientific">Acaromyces ingoldii</name>
    <dbReference type="NCBI Taxonomy" id="215250"/>
    <lineage>
        <taxon>Eukaryota</taxon>
        <taxon>Fungi</taxon>
        <taxon>Dikarya</taxon>
        <taxon>Basidiomycota</taxon>
        <taxon>Ustilaginomycotina</taxon>
        <taxon>Exobasidiomycetes</taxon>
        <taxon>Exobasidiales</taxon>
        <taxon>Cryptobasidiaceae</taxon>
        <taxon>Acaromyces</taxon>
    </lineage>
</organism>
<dbReference type="GeneID" id="37045834"/>
<dbReference type="InParanoid" id="A0A316YPN5"/>
<dbReference type="AlphaFoldDB" id="A0A316YPN5"/>
<dbReference type="OrthoDB" id="5823761at2759"/>
<feature type="compositionally biased region" description="Polar residues" evidence="7">
    <location>
        <begin position="416"/>
        <end position="433"/>
    </location>
</feature>
<feature type="domain" description="Glycoside hydrolase family 5" evidence="9">
    <location>
        <begin position="107"/>
        <end position="366"/>
    </location>
</feature>
<evidence type="ECO:0000256" key="6">
    <source>
        <dbReference type="RuleBase" id="RU361153"/>
    </source>
</evidence>
<gene>
    <name evidence="10" type="ORF">FA10DRAFT_284432</name>
</gene>
<dbReference type="EC" id="3.2.1.4" evidence="3"/>
<name>A0A316YPN5_9BASI</name>
<evidence type="ECO:0000256" key="5">
    <source>
        <dbReference type="ARBA" id="ARBA00023295"/>
    </source>
</evidence>
<dbReference type="Gene3D" id="3.20.20.80">
    <property type="entry name" value="Glycosidases"/>
    <property type="match status" value="1"/>
</dbReference>
<feature type="region of interest" description="Disordered" evidence="7">
    <location>
        <begin position="407"/>
        <end position="433"/>
    </location>
</feature>
<dbReference type="InterPro" id="IPR017853">
    <property type="entry name" value="GH"/>
</dbReference>
<keyword evidence="5 6" id="KW-0326">Glycosidase</keyword>
<reference evidence="10 11" key="1">
    <citation type="journal article" date="2018" name="Mol. Biol. Evol.">
        <title>Broad Genomic Sampling Reveals a Smut Pathogenic Ancestry of the Fungal Clade Ustilaginomycotina.</title>
        <authorList>
            <person name="Kijpornyongpan T."/>
            <person name="Mondo S.J."/>
            <person name="Barry K."/>
            <person name="Sandor L."/>
            <person name="Lee J."/>
            <person name="Lipzen A."/>
            <person name="Pangilinan J."/>
            <person name="LaButti K."/>
            <person name="Hainaut M."/>
            <person name="Henrissat B."/>
            <person name="Grigoriev I.V."/>
            <person name="Spatafora J.W."/>
            <person name="Aime M.C."/>
        </authorList>
    </citation>
    <scope>NUCLEOTIDE SEQUENCE [LARGE SCALE GENOMIC DNA]</scope>
    <source>
        <strain evidence="10 11">MCA 4198</strain>
    </source>
</reference>
<accession>A0A316YPN5</accession>
<evidence type="ECO:0000256" key="4">
    <source>
        <dbReference type="ARBA" id="ARBA00022801"/>
    </source>
</evidence>
<feature type="chain" id="PRO_5016459457" description="cellulase" evidence="8">
    <location>
        <begin position="23"/>
        <end position="433"/>
    </location>
</feature>
<dbReference type="InterPro" id="IPR001547">
    <property type="entry name" value="Glyco_hydro_5"/>
</dbReference>
<dbReference type="RefSeq" id="XP_025378698.1">
    <property type="nucleotide sequence ID" value="XM_025523918.1"/>
</dbReference>
<dbReference type="SUPFAM" id="SSF51445">
    <property type="entry name" value="(Trans)glycosidases"/>
    <property type="match status" value="1"/>
</dbReference>
<proteinExistence type="inferred from homology"/>
<dbReference type="PANTHER" id="PTHR34142">
    <property type="entry name" value="ENDO-BETA-1,4-GLUCANASE A"/>
    <property type="match status" value="1"/>
</dbReference>
<dbReference type="Proteomes" id="UP000245768">
    <property type="component" value="Unassembled WGS sequence"/>
</dbReference>